<dbReference type="GO" id="GO:0009294">
    <property type="term" value="P:DNA-mediated transformation"/>
    <property type="evidence" value="ECO:0007669"/>
    <property type="project" value="InterPro"/>
</dbReference>
<reference evidence="4 5" key="1">
    <citation type="submission" date="2019-03" db="EMBL/GenBank/DDBJ databases">
        <title>Seongchinamella monodicae gen. nov., sp. nov., a novel member of the Gammaproteobacteria isolated from a tidal mudflat of beach.</title>
        <authorList>
            <person name="Yang H.G."/>
            <person name="Kang J.W."/>
            <person name="Lee S.D."/>
        </authorList>
    </citation>
    <scope>NUCLEOTIDE SEQUENCE [LARGE SCALE GENOMIC DNA]</scope>
    <source>
        <strain evidence="4 5">GH4-78</strain>
    </source>
</reference>
<evidence type="ECO:0000259" key="3">
    <source>
        <dbReference type="Pfam" id="PF17782"/>
    </source>
</evidence>
<accession>A0A4R5LWZ4</accession>
<name>A0A4R5LWZ4_9GAMM</name>
<dbReference type="Pfam" id="PF17782">
    <property type="entry name" value="WHD_DprA"/>
    <property type="match status" value="1"/>
</dbReference>
<dbReference type="Proteomes" id="UP000295554">
    <property type="component" value="Unassembled WGS sequence"/>
</dbReference>
<evidence type="ECO:0000259" key="2">
    <source>
        <dbReference type="Pfam" id="PF02481"/>
    </source>
</evidence>
<feature type="domain" description="DprA winged helix" evidence="3">
    <location>
        <begin position="239"/>
        <end position="298"/>
    </location>
</feature>
<comment type="similarity">
    <text evidence="1">Belongs to the DprA/Smf family.</text>
</comment>
<keyword evidence="5" id="KW-1185">Reference proteome</keyword>
<dbReference type="RefSeq" id="WP_133210603.1">
    <property type="nucleotide sequence ID" value="NZ_SMSE01000001.1"/>
</dbReference>
<sequence>MTVADPDLRAALKAVDADVISIADSRYPPLLKTIADPPPLLYVRGDPRLLSRPQLAMVGARRATAAGLKAAEKLASAAVRAGLGVTSGLALGIDGAAHRGALLADGNTVAVLGTGIDSLYPARHQPLGEQIAASGCLVSEFPPGTPPLPHNFPRRNRIISGLALGVLVVEAALPSGSLITANTATEQGREVFALPWSIAHTGGAGCLRLLRDGAKMVLCMNDVLEELDPLYRLQMELAPPPAVDEDIDTAPPELLDLLGYESVTVDQLVDASGLSVAQVMSGLSALELAGKVSRCPGGYIRTG</sequence>
<dbReference type="EMBL" id="SMSE01000001">
    <property type="protein sequence ID" value="TDG15798.1"/>
    <property type="molecule type" value="Genomic_DNA"/>
</dbReference>
<evidence type="ECO:0000313" key="5">
    <source>
        <dbReference type="Proteomes" id="UP000295554"/>
    </source>
</evidence>
<dbReference type="InterPro" id="IPR041614">
    <property type="entry name" value="DprA_WH"/>
</dbReference>
<dbReference type="Pfam" id="PF02481">
    <property type="entry name" value="DNA_processg_A"/>
    <property type="match status" value="1"/>
</dbReference>
<evidence type="ECO:0000256" key="1">
    <source>
        <dbReference type="ARBA" id="ARBA00006525"/>
    </source>
</evidence>
<organism evidence="4 5">
    <name type="scientific">Seongchinamella unica</name>
    <dbReference type="NCBI Taxonomy" id="2547392"/>
    <lineage>
        <taxon>Bacteria</taxon>
        <taxon>Pseudomonadati</taxon>
        <taxon>Pseudomonadota</taxon>
        <taxon>Gammaproteobacteria</taxon>
        <taxon>Cellvibrionales</taxon>
        <taxon>Halieaceae</taxon>
        <taxon>Seongchinamella</taxon>
    </lineage>
</organism>
<proteinExistence type="inferred from homology"/>
<gene>
    <name evidence="4" type="primary">dprA</name>
    <name evidence="4" type="ORF">E2F43_06115</name>
</gene>
<dbReference type="InterPro" id="IPR036388">
    <property type="entry name" value="WH-like_DNA-bd_sf"/>
</dbReference>
<dbReference type="InterPro" id="IPR057666">
    <property type="entry name" value="DrpA_SLOG"/>
</dbReference>
<evidence type="ECO:0000313" key="4">
    <source>
        <dbReference type="EMBL" id="TDG15798.1"/>
    </source>
</evidence>
<dbReference type="AlphaFoldDB" id="A0A4R5LWZ4"/>
<feature type="domain" description="Smf/DprA SLOG" evidence="2">
    <location>
        <begin position="19"/>
        <end position="227"/>
    </location>
</feature>
<dbReference type="OrthoDB" id="9785707at2"/>
<dbReference type="SUPFAM" id="SSF102405">
    <property type="entry name" value="MCP/YpsA-like"/>
    <property type="match status" value="1"/>
</dbReference>
<dbReference type="Gene3D" id="3.40.50.450">
    <property type="match status" value="1"/>
</dbReference>
<dbReference type="PANTHER" id="PTHR43022:SF1">
    <property type="entry name" value="PROTEIN SMF"/>
    <property type="match status" value="1"/>
</dbReference>
<dbReference type="NCBIfam" id="TIGR00732">
    <property type="entry name" value="dprA"/>
    <property type="match status" value="1"/>
</dbReference>
<comment type="caution">
    <text evidence="4">The sequence shown here is derived from an EMBL/GenBank/DDBJ whole genome shotgun (WGS) entry which is preliminary data.</text>
</comment>
<protein>
    <submittedName>
        <fullName evidence="4">DNA-protecting protein DprA</fullName>
    </submittedName>
</protein>
<dbReference type="InterPro" id="IPR003488">
    <property type="entry name" value="DprA"/>
</dbReference>
<dbReference type="PANTHER" id="PTHR43022">
    <property type="entry name" value="PROTEIN SMF"/>
    <property type="match status" value="1"/>
</dbReference>
<dbReference type="Gene3D" id="1.10.10.10">
    <property type="entry name" value="Winged helix-like DNA-binding domain superfamily/Winged helix DNA-binding domain"/>
    <property type="match status" value="1"/>
</dbReference>